<sequence length="975" mass="108022">MDSLDIPAALEARRLARLRALKVLDTGSEPLFDSLAALAASLCAAPVALIGLVDQDRQWILAQTGLPEPREAPRSLAFCHHTIQGDEILEVPDATRDARFADQPAVTGEPGIRFYAGAPLVTRSGDRVGTLCVIDRQPRRLSAAQSATLAQLADAAVQALEMRERLTDQALQLRDEQQQAVADSEARLRAMLDVQGEMVAQATAEGLLLYVNPAYAQQFGLSVAQVEGTNLFDYVHEADRALVQDRIDWVLSTSEVLTTENRMQLPSGEECWISWTNTRQIDGAGRPLLHSTGRDVSARVRAQRELRRSQDLLTRTGRVAGVGGWEMDLGTGLVSWTEETRRLHEVAADFRPTLENALSFYEPESRRVLEAAVDRGIHHGEAWDLELQVRTASGRLIWARAVGEVEFDAGRPVRMLGAFQDITERRQLRQHLEEREAFLRQLTDSLPLRIAYLDRERRYRFVNAQWSRETGVPAADALGRRRAELFPDAPDAPLGERARLALQGQPQCFEFEETLQGQTRRLEHRLSPNHAIDDAGVLGFFVAGVDVTQRSAGERALREIAAIFDNTPDFVIQANRARRVRYMNPAAARAMLGHPWAPSDERLVAELLPASTARLFEAQIMPALEARDVWLGQSHARLAGGRVVPVSHMVIAHRDELGAIERYSILMRDISELEAAQSEKDRQAATVRSVANSMPSPVAVVDPSGHYQFVNRAFEQSVGRSSTDLVGRTAREVLGEAEFERRWPWVQRALAGEQVRFEIDQSGPGSQRFVAVDYIPLRTNAGALDGFVVVTQDVTAQKQEALRLESLSQTDPLTRLLNRAGFEQRLRHMLNDRVDEPMAVLYIDLDRFKPVNDTHGHAAGDNVLRQVAVRLIRLVRPSDVVARLGGDEFAIVLPGMHDEASAGRTAEAVVLALQQPFQLHATVTVHIGASVGGAVGWVNQRSWGELLHQADLRLYQAKGTGRNRALVGAWSAAEV</sequence>
<dbReference type="Pfam" id="PF08447">
    <property type="entry name" value="PAS_3"/>
    <property type="match status" value="1"/>
</dbReference>
<feature type="domain" description="PAS" evidence="2">
    <location>
        <begin position="683"/>
        <end position="753"/>
    </location>
</feature>
<dbReference type="PANTHER" id="PTHR44757">
    <property type="entry name" value="DIGUANYLATE CYCLASE DGCP"/>
    <property type="match status" value="1"/>
</dbReference>
<dbReference type="InterPro" id="IPR029787">
    <property type="entry name" value="Nucleotide_cyclase"/>
</dbReference>
<dbReference type="SUPFAM" id="SSF55781">
    <property type="entry name" value="GAF domain-like"/>
    <property type="match status" value="1"/>
</dbReference>
<name>A0A318H1D7_9BURK</name>
<dbReference type="InterPro" id="IPR001610">
    <property type="entry name" value="PAC"/>
</dbReference>
<dbReference type="PANTHER" id="PTHR44757:SF2">
    <property type="entry name" value="BIOFILM ARCHITECTURE MAINTENANCE PROTEIN MBAA"/>
    <property type="match status" value="1"/>
</dbReference>
<dbReference type="NCBIfam" id="TIGR00229">
    <property type="entry name" value="sensory_box"/>
    <property type="match status" value="3"/>
</dbReference>
<evidence type="ECO:0000259" key="4">
    <source>
        <dbReference type="PROSITE" id="PS50887"/>
    </source>
</evidence>
<dbReference type="InterPro" id="IPR013767">
    <property type="entry name" value="PAS_fold"/>
</dbReference>
<keyword evidence="6" id="KW-1185">Reference proteome</keyword>
<evidence type="ECO:0000313" key="5">
    <source>
        <dbReference type="EMBL" id="PXW95195.1"/>
    </source>
</evidence>
<dbReference type="RefSeq" id="WP_110401062.1">
    <property type="nucleotide sequence ID" value="NZ_QJJS01000010.1"/>
</dbReference>
<dbReference type="InterPro" id="IPR043128">
    <property type="entry name" value="Rev_trsase/Diguanyl_cyclase"/>
</dbReference>
<dbReference type="InterPro" id="IPR000700">
    <property type="entry name" value="PAS-assoc_C"/>
</dbReference>
<dbReference type="NCBIfam" id="TIGR00254">
    <property type="entry name" value="GGDEF"/>
    <property type="match status" value="1"/>
</dbReference>
<evidence type="ECO:0000313" key="6">
    <source>
        <dbReference type="Proteomes" id="UP000247811"/>
    </source>
</evidence>
<organism evidence="5 6">
    <name type="scientific">Sphaerotilus hippei</name>
    <dbReference type="NCBI Taxonomy" id="744406"/>
    <lineage>
        <taxon>Bacteria</taxon>
        <taxon>Pseudomonadati</taxon>
        <taxon>Pseudomonadota</taxon>
        <taxon>Betaproteobacteria</taxon>
        <taxon>Burkholderiales</taxon>
        <taxon>Sphaerotilaceae</taxon>
        <taxon>Sphaerotilus</taxon>
    </lineage>
</organism>
<feature type="domain" description="PAC" evidence="3">
    <location>
        <begin position="383"/>
        <end position="434"/>
    </location>
</feature>
<dbReference type="Pfam" id="PF00989">
    <property type="entry name" value="PAS"/>
    <property type="match status" value="1"/>
</dbReference>
<dbReference type="Gene3D" id="3.30.450.20">
    <property type="entry name" value="PAS domain"/>
    <property type="match status" value="5"/>
</dbReference>
<dbReference type="InterPro" id="IPR013656">
    <property type="entry name" value="PAS_4"/>
</dbReference>
<dbReference type="EMBL" id="QJJS01000010">
    <property type="protein sequence ID" value="PXW95195.1"/>
    <property type="molecule type" value="Genomic_DNA"/>
</dbReference>
<reference evidence="5 6" key="1">
    <citation type="submission" date="2018-05" db="EMBL/GenBank/DDBJ databases">
        <title>Genomic Encyclopedia of Type Strains, Phase IV (KMG-IV): sequencing the most valuable type-strain genomes for metagenomic binning, comparative biology and taxonomic classification.</title>
        <authorList>
            <person name="Goeker M."/>
        </authorList>
    </citation>
    <scope>NUCLEOTIDE SEQUENCE [LARGE SCALE GENOMIC DNA]</scope>
    <source>
        <strain evidence="5 6">DSM 566</strain>
    </source>
</reference>
<dbReference type="InterPro" id="IPR035965">
    <property type="entry name" value="PAS-like_dom_sf"/>
</dbReference>
<proteinExistence type="predicted"/>
<evidence type="ECO:0000259" key="2">
    <source>
        <dbReference type="PROSITE" id="PS50112"/>
    </source>
</evidence>
<dbReference type="InterPro" id="IPR052155">
    <property type="entry name" value="Biofilm_reg_signaling"/>
</dbReference>
<dbReference type="SMART" id="SM00267">
    <property type="entry name" value="GGDEF"/>
    <property type="match status" value="1"/>
</dbReference>
<dbReference type="Pfam" id="PF00990">
    <property type="entry name" value="GGDEF"/>
    <property type="match status" value="1"/>
</dbReference>
<dbReference type="InterPro" id="IPR000014">
    <property type="entry name" value="PAS"/>
</dbReference>
<dbReference type="InterPro" id="IPR029016">
    <property type="entry name" value="GAF-like_dom_sf"/>
</dbReference>
<dbReference type="PROSITE" id="PS50113">
    <property type="entry name" value="PAC"/>
    <property type="match status" value="2"/>
</dbReference>
<dbReference type="SMART" id="SM00065">
    <property type="entry name" value="GAF"/>
    <property type="match status" value="1"/>
</dbReference>
<dbReference type="InterPro" id="IPR003018">
    <property type="entry name" value="GAF"/>
</dbReference>
<feature type="domain" description="GGDEF" evidence="4">
    <location>
        <begin position="836"/>
        <end position="970"/>
    </location>
</feature>
<feature type="domain" description="PAS" evidence="2">
    <location>
        <begin position="435"/>
        <end position="505"/>
    </location>
</feature>
<gene>
    <name evidence="5" type="ORF">C7444_11040</name>
</gene>
<dbReference type="GO" id="GO:0006355">
    <property type="term" value="P:regulation of DNA-templated transcription"/>
    <property type="evidence" value="ECO:0007669"/>
    <property type="project" value="InterPro"/>
</dbReference>
<dbReference type="SMART" id="SM00086">
    <property type="entry name" value="PAC"/>
    <property type="match status" value="3"/>
</dbReference>
<dbReference type="FunFam" id="3.30.70.270:FF:000001">
    <property type="entry name" value="Diguanylate cyclase domain protein"/>
    <property type="match status" value="1"/>
</dbReference>
<dbReference type="GO" id="GO:0003824">
    <property type="term" value="F:catalytic activity"/>
    <property type="evidence" value="ECO:0007669"/>
    <property type="project" value="UniProtKB-ARBA"/>
</dbReference>
<dbReference type="SUPFAM" id="SSF55785">
    <property type="entry name" value="PYP-like sensor domain (PAS domain)"/>
    <property type="match status" value="5"/>
</dbReference>
<dbReference type="InterPro" id="IPR013655">
    <property type="entry name" value="PAS_fold_3"/>
</dbReference>
<dbReference type="Proteomes" id="UP000247811">
    <property type="component" value="Unassembled WGS sequence"/>
</dbReference>
<protein>
    <submittedName>
        <fullName evidence="5">PAS domain S-box-containing protein/diguanylate cyclase (GGDEF)-like protein</fullName>
    </submittedName>
</protein>
<dbReference type="InterPro" id="IPR000160">
    <property type="entry name" value="GGDEF_dom"/>
</dbReference>
<dbReference type="Gene3D" id="3.30.450.40">
    <property type="match status" value="1"/>
</dbReference>
<dbReference type="PROSITE" id="PS50112">
    <property type="entry name" value="PAS"/>
    <property type="match status" value="3"/>
</dbReference>
<keyword evidence="1" id="KW-0175">Coiled coil</keyword>
<dbReference type="Gene3D" id="2.10.70.100">
    <property type="match status" value="1"/>
</dbReference>
<dbReference type="SUPFAM" id="SSF55073">
    <property type="entry name" value="Nucleotide cyclase"/>
    <property type="match status" value="1"/>
</dbReference>
<feature type="domain" description="PAS" evidence="2">
    <location>
        <begin position="184"/>
        <end position="254"/>
    </location>
</feature>
<dbReference type="OrthoDB" id="9803824at2"/>
<dbReference type="AlphaFoldDB" id="A0A318H1D7"/>
<feature type="coiled-coil region" evidence="1">
    <location>
        <begin position="149"/>
        <end position="183"/>
    </location>
</feature>
<dbReference type="CDD" id="cd01949">
    <property type="entry name" value="GGDEF"/>
    <property type="match status" value="1"/>
</dbReference>
<evidence type="ECO:0000256" key="1">
    <source>
        <dbReference type="SAM" id="Coils"/>
    </source>
</evidence>
<dbReference type="Pfam" id="PF08448">
    <property type="entry name" value="PAS_4"/>
    <property type="match status" value="3"/>
</dbReference>
<comment type="caution">
    <text evidence="5">The sequence shown here is derived from an EMBL/GenBank/DDBJ whole genome shotgun (WGS) entry which is preliminary data.</text>
</comment>
<evidence type="ECO:0000259" key="3">
    <source>
        <dbReference type="PROSITE" id="PS50113"/>
    </source>
</evidence>
<dbReference type="SMART" id="SM00091">
    <property type="entry name" value="PAS"/>
    <property type="match status" value="4"/>
</dbReference>
<feature type="domain" description="PAC" evidence="3">
    <location>
        <begin position="753"/>
        <end position="806"/>
    </location>
</feature>
<dbReference type="PROSITE" id="PS50887">
    <property type="entry name" value="GGDEF"/>
    <property type="match status" value="1"/>
</dbReference>
<dbReference type="Gene3D" id="3.30.70.270">
    <property type="match status" value="1"/>
</dbReference>
<accession>A0A318H1D7</accession>
<dbReference type="Pfam" id="PF01590">
    <property type="entry name" value="GAF"/>
    <property type="match status" value="1"/>
</dbReference>
<dbReference type="CDD" id="cd00130">
    <property type="entry name" value="PAS"/>
    <property type="match status" value="3"/>
</dbReference>